<dbReference type="AlphaFoldDB" id="A0A811Q3T7"/>
<evidence type="ECO:0000313" key="2">
    <source>
        <dbReference type="EMBL" id="CAD6250067.1"/>
    </source>
</evidence>
<organism evidence="2 3">
    <name type="scientific">Miscanthus lutarioriparius</name>
    <dbReference type="NCBI Taxonomy" id="422564"/>
    <lineage>
        <taxon>Eukaryota</taxon>
        <taxon>Viridiplantae</taxon>
        <taxon>Streptophyta</taxon>
        <taxon>Embryophyta</taxon>
        <taxon>Tracheophyta</taxon>
        <taxon>Spermatophyta</taxon>
        <taxon>Magnoliopsida</taxon>
        <taxon>Liliopsida</taxon>
        <taxon>Poales</taxon>
        <taxon>Poaceae</taxon>
        <taxon>PACMAD clade</taxon>
        <taxon>Panicoideae</taxon>
        <taxon>Andropogonodae</taxon>
        <taxon>Andropogoneae</taxon>
        <taxon>Saccharinae</taxon>
        <taxon>Miscanthus</taxon>
    </lineage>
</organism>
<protein>
    <submittedName>
        <fullName evidence="2">Uncharacterized protein</fullName>
    </submittedName>
</protein>
<accession>A0A811Q3T7</accession>
<reference evidence="2" key="1">
    <citation type="submission" date="2020-10" db="EMBL/GenBank/DDBJ databases">
        <authorList>
            <person name="Han B."/>
            <person name="Lu T."/>
            <person name="Zhao Q."/>
            <person name="Huang X."/>
            <person name="Zhao Y."/>
        </authorList>
    </citation>
    <scope>NUCLEOTIDE SEQUENCE</scope>
</reference>
<sequence length="180" mass="19505">MHPTCSTVEPVHNLREAVDVADGKASTLGASSGGVPLEIGIPKLVVDLAHTDLHAPLIPQLPVPVPEEEPNDHEMENTSVTSQTPPAPRPSFFTPQRKSIRLAEKSKTTQGKGAIQVAEELLVKKLGDLSPLATQEEADQFEFFAQHLERPLTKAKMDALTVLIEVGQQKNKKRGKLTKG</sequence>
<dbReference type="Proteomes" id="UP000604825">
    <property type="component" value="Unassembled WGS sequence"/>
</dbReference>
<dbReference type="EMBL" id="CAJGYO010000008">
    <property type="protein sequence ID" value="CAD6250067.1"/>
    <property type="molecule type" value="Genomic_DNA"/>
</dbReference>
<proteinExistence type="predicted"/>
<evidence type="ECO:0000256" key="1">
    <source>
        <dbReference type="SAM" id="MobiDB-lite"/>
    </source>
</evidence>
<keyword evidence="3" id="KW-1185">Reference proteome</keyword>
<comment type="caution">
    <text evidence="2">The sequence shown here is derived from an EMBL/GenBank/DDBJ whole genome shotgun (WGS) entry which is preliminary data.</text>
</comment>
<evidence type="ECO:0000313" key="3">
    <source>
        <dbReference type="Proteomes" id="UP000604825"/>
    </source>
</evidence>
<name>A0A811Q3T7_9POAL</name>
<feature type="region of interest" description="Disordered" evidence="1">
    <location>
        <begin position="65"/>
        <end position="96"/>
    </location>
</feature>
<gene>
    <name evidence="2" type="ORF">NCGR_LOCUS33861</name>
</gene>